<keyword evidence="4" id="KW-0560">Oxidoreductase</keyword>
<comment type="cofactor">
    <cofactor evidence="1">
        <name>heme</name>
        <dbReference type="ChEBI" id="CHEBI:30413"/>
    </cofactor>
</comment>
<dbReference type="SUPFAM" id="SSF48264">
    <property type="entry name" value="Cytochrome P450"/>
    <property type="match status" value="1"/>
</dbReference>
<dbReference type="GO" id="GO:0005506">
    <property type="term" value="F:iron ion binding"/>
    <property type="evidence" value="ECO:0007669"/>
    <property type="project" value="InterPro"/>
</dbReference>
<dbReference type="PRINTS" id="PR00463">
    <property type="entry name" value="EP450I"/>
</dbReference>
<accession>A0A9P4UDB4</accession>
<evidence type="ECO:0000256" key="1">
    <source>
        <dbReference type="ARBA" id="ARBA00001971"/>
    </source>
</evidence>
<reference evidence="7" key="1">
    <citation type="journal article" date="2020" name="Stud. Mycol.">
        <title>101 Dothideomycetes genomes: a test case for predicting lifestyles and emergence of pathogens.</title>
        <authorList>
            <person name="Haridas S."/>
            <person name="Albert R."/>
            <person name="Binder M."/>
            <person name="Bloem J."/>
            <person name="Labutti K."/>
            <person name="Salamov A."/>
            <person name="Andreopoulos B."/>
            <person name="Baker S."/>
            <person name="Barry K."/>
            <person name="Bills G."/>
            <person name="Bluhm B."/>
            <person name="Cannon C."/>
            <person name="Castanera R."/>
            <person name="Culley D."/>
            <person name="Daum C."/>
            <person name="Ezra D."/>
            <person name="Gonzalez J."/>
            <person name="Henrissat B."/>
            <person name="Kuo A."/>
            <person name="Liang C."/>
            <person name="Lipzen A."/>
            <person name="Lutzoni F."/>
            <person name="Magnuson J."/>
            <person name="Mondo S."/>
            <person name="Nolan M."/>
            <person name="Ohm R."/>
            <person name="Pangilinan J."/>
            <person name="Park H.-J."/>
            <person name="Ramirez L."/>
            <person name="Alfaro M."/>
            <person name="Sun H."/>
            <person name="Tritt A."/>
            <person name="Yoshinaga Y."/>
            <person name="Zwiers L.-H."/>
            <person name="Turgeon B."/>
            <person name="Goodwin S."/>
            <person name="Spatafora J."/>
            <person name="Crous P."/>
            <person name="Grigoriev I."/>
        </authorList>
    </citation>
    <scope>NUCLEOTIDE SEQUENCE</scope>
    <source>
        <strain evidence="7">CBS 690.94</strain>
    </source>
</reference>
<evidence type="ECO:0000313" key="8">
    <source>
        <dbReference type="Proteomes" id="UP000799764"/>
    </source>
</evidence>
<dbReference type="Proteomes" id="UP000799764">
    <property type="component" value="Unassembled WGS sequence"/>
</dbReference>
<dbReference type="InterPro" id="IPR002401">
    <property type="entry name" value="Cyt_P450_E_grp-I"/>
</dbReference>
<dbReference type="AlphaFoldDB" id="A0A9P4UDB4"/>
<dbReference type="GO" id="GO:0004497">
    <property type="term" value="F:monooxygenase activity"/>
    <property type="evidence" value="ECO:0007669"/>
    <property type="project" value="UniProtKB-KW"/>
</dbReference>
<evidence type="ECO:0000256" key="4">
    <source>
        <dbReference type="ARBA" id="ARBA00023002"/>
    </source>
</evidence>
<comment type="similarity">
    <text evidence="2">Belongs to the cytochrome P450 family.</text>
</comment>
<gene>
    <name evidence="7" type="ORF">P171DRAFT_509997</name>
</gene>
<evidence type="ECO:0000256" key="3">
    <source>
        <dbReference type="ARBA" id="ARBA00022723"/>
    </source>
</evidence>
<name>A0A9P4UDB4_9PLEO</name>
<comment type="caution">
    <text evidence="7">The sequence shown here is derived from an EMBL/GenBank/DDBJ whole genome shotgun (WGS) entry which is preliminary data.</text>
</comment>
<dbReference type="InterPro" id="IPR036396">
    <property type="entry name" value="Cyt_P450_sf"/>
</dbReference>
<organism evidence="7 8">
    <name type="scientific">Karstenula rhodostoma CBS 690.94</name>
    <dbReference type="NCBI Taxonomy" id="1392251"/>
    <lineage>
        <taxon>Eukaryota</taxon>
        <taxon>Fungi</taxon>
        <taxon>Dikarya</taxon>
        <taxon>Ascomycota</taxon>
        <taxon>Pezizomycotina</taxon>
        <taxon>Dothideomycetes</taxon>
        <taxon>Pleosporomycetidae</taxon>
        <taxon>Pleosporales</taxon>
        <taxon>Massarineae</taxon>
        <taxon>Didymosphaeriaceae</taxon>
        <taxon>Karstenula</taxon>
    </lineage>
</organism>
<dbReference type="InterPro" id="IPR001128">
    <property type="entry name" value="Cyt_P450"/>
</dbReference>
<dbReference type="Pfam" id="PF00067">
    <property type="entry name" value="p450"/>
    <property type="match status" value="1"/>
</dbReference>
<keyword evidence="3" id="KW-0479">Metal-binding</keyword>
<dbReference type="GO" id="GO:0020037">
    <property type="term" value="F:heme binding"/>
    <property type="evidence" value="ECO:0007669"/>
    <property type="project" value="InterPro"/>
</dbReference>
<dbReference type="GO" id="GO:0016705">
    <property type="term" value="F:oxidoreductase activity, acting on paired donors, with incorporation or reduction of molecular oxygen"/>
    <property type="evidence" value="ECO:0007669"/>
    <property type="project" value="InterPro"/>
</dbReference>
<dbReference type="OrthoDB" id="3945418at2759"/>
<keyword evidence="6" id="KW-0503">Monooxygenase</keyword>
<dbReference type="PANTHER" id="PTHR24305:SF157">
    <property type="entry name" value="N-ACETYLTRYPTOPHAN 6-HYDROXYLASE IVOC-RELATED"/>
    <property type="match status" value="1"/>
</dbReference>
<keyword evidence="5" id="KW-0408">Iron</keyword>
<dbReference type="Gene3D" id="1.10.630.10">
    <property type="entry name" value="Cytochrome P450"/>
    <property type="match status" value="1"/>
</dbReference>
<sequence length="483" mass="54955">MLAVTLAFASLVSYLLYSIWRLLYNVYFHPLAKFPGPWWAGATSYVEAYFDIAKGGRYFAEIEAMHARYGSIVRITPTELSIRDAEFYENIYGTMNARREIDETLAKMTTSPTSVISTVKHDHHRARRNPLLGFFSKQAITRLEPFISSRVALLVKKLKHAHETGHVIEAIDAYGALTTDVISFYAYGEAFDYLGKDTDLTFKNDYLHAISGLAFTTPLLHHFPFVADCMRHLPEWFLKTINPGMVCINELRSWCSANGLKAIEAAQSDAKNDSVRPETIFEALLSDSLPPEEKTLQRMTDEGFVIIAAGLETTARYLTNITTHLILRPDCLARLRAELKMAMPTLGDCPPSIVLENLPYLSAVVHEGLRCETIFSNRFTRKIVEPLLYKDLLIPAGNHIAEVFPEPDKFNPERWIEARERGENLVKYLATFLYMTVAMIFRNLEMELVDSGLEDITMTRGYQFGFTENYKWGTKVKITKVLE</sequence>
<dbReference type="CDD" id="cd11062">
    <property type="entry name" value="CYP58-like"/>
    <property type="match status" value="1"/>
</dbReference>
<protein>
    <submittedName>
        <fullName evidence="7">Benzoate 4-monooxygenase cytochrome P450</fullName>
    </submittedName>
</protein>
<dbReference type="InterPro" id="IPR050121">
    <property type="entry name" value="Cytochrome_P450_monoxygenase"/>
</dbReference>
<evidence type="ECO:0000256" key="5">
    <source>
        <dbReference type="ARBA" id="ARBA00023004"/>
    </source>
</evidence>
<keyword evidence="8" id="KW-1185">Reference proteome</keyword>
<dbReference type="PANTHER" id="PTHR24305">
    <property type="entry name" value="CYTOCHROME P450"/>
    <property type="match status" value="1"/>
</dbReference>
<dbReference type="EMBL" id="MU001496">
    <property type="protein sequence ID" value="KAF2447649.1"/>
    <property type="molecule type" value="Genomic_DNA"/>
</dbReference>
<evidence type="ECO:0000256" key="6">
    <source>
        <dbReference type="ARBA" id="ARBA00023033"/>
    </source>
</evidence>
<proteinExistence type="inferred from homology"/>
<evidence type="ECO:0000256" key="2">
    <source>
        <dbReference type="ARBA" id="ARBA00010617"/>
    </source>
</evidence>
<evidence type="ECO:0000313" key="7">
    <source>
        <dbReference type="EMBL" id="KAF2447649.1"/>
    </source>
</evidence>